<comment type="similarity">
    <text evidence="3 10">Belongs to the cytochrome P450 family.</text>
</comment>
<dbReference type="GO" id="GO:0016705">
    <property type="term" value="F:oxidoreductase activity, acting on paired donors, with incorporation or reduction of molecular oxygen"/>
    <property type="evidence" value="ECO:0007669"/>
    <property type="project" value="InterPro"/>
</dbReference>
<evidence type="ECO:0000256" key="2">
    <source>
        <dbReference type="ARBA" id="ARBA00005179"/>
    </source>
</evidence>
<dbReference type="InterPro" id="IPR001128">
    <property type="entry name" value="Cyt_P450"/>
</dbReference>
<keyword evidence="6 10" id="KW-0560">Oxidoreductase</keyword>
<dbReference type="Proteomes" id="UP001383192">
    <property type="component" value="Unassembled WGS sequence"/>
</dbReference>
<comment type="cofactor">
    <cofactor evidence="1 9">
        <name>heme</name>
        <dbReference type="ChEBI" id="CHEBI:30413"/>
    </cofactor>
</comment>
<dbReference type="PROSITE" id="PS00086">
    <property type="entry name" value="CYTOCHROME_P450"/>
    <property type="match status" value="1"/>
</dbReference>
<evidence type="ECO:0000256" key="3">
    <source>
        <dbReference type="ARBA" id="ARBA00010617"/>
    </source>
</evidence>
<comment type="pathway">
    <text evidence="2">Secondary metabolite biosynthesis.</text>
</comment>
<dbReference type="InterPro" id="IPR036396">
    <property type="entry name" value="Cyt_P450_sf"/>
</dbReference>
<keyword evidence="7 9" id="KW-0408">Iron</keyword>
<dbReference type="InterPro" id="IPR050364">
    <property type="entry name" value="Cytochrome_P450_fung"/>
</dbReference>
<dbReference type="InterPro" id="IPR002401">
    <property type="entry name" value="Cyt_P450_E_grp-I"/>
</dbReference>
<evidence type="ECO:0000256" key="10">
    <source>
        <dbReference type="RuleBase" id="RU000461"/>
    </source>
</evidence>
<evidence type="ECO:0000256" key="1">
    <source>
        <dbReference type="ARBA" id="ARBA00001971"/>
    </source>
</evidence>
<dbReference type="EMBL" id="JAYKXP010000044">
    <property type="protein sequence ID" value="KAK7037757.1"/>
    <property type="molecule type" value="Genomic_DNA"/>
</dbReference>
<comment type="caution">
    <text evidence="11">The sequence shown here is derived from an EMBL/GenBank/DDBJ whole genome shotgun (WGS) entry which is preliminary data.</text>
</comment>
<gene>
    <name evidence="11" type="primary">Cyp2ab1_4</name>
    <name evidence="11" type="ORF">VNI00_010718</name>
</gene>
<evidence type="ECO:0000256" key="9">
    <source>
        <dbReference type="PIRSR" id="PIRSR602401-1"/>
    </source>
</evidence>
<dbReference type="AlphaFoldDB" id="A0AAW0CFF8"/>
<dbReference type="PANTHER" id="PTHR46300:SF5">
    <property type="entry name" value="CYTOCHROME P450"/>
    <property type="match status" value="1"/>
</dbReference>
<keyword evidence="4 9" id="KW-0349">Heme</keyword>
<proteinExistence type="inferred from homology"/>
<evidence type="ECO:0000256" key="6">
    <source>
        <dbReference type="ARBA" id="ARBA00023002"/>
    </source>
</evidence>
<name>A0AAW0CFF8_9AGAR</name>
<evidence type="ECO:0000256" key="7">
    <source>
        <dbReference type="ARBA" id="ARBA00023004"/>
    </source>
</evidence>
<keyword evidence="5 9" id="KW-0479">Metal-binding</keyword>
<protein>
    <submittedName>
        <fullName evidence="11">Cytochrome p450</fullName>
    </submittedName>
</protein>
<dbReference type="PANTHER" id="PTHR46300">
    <property type="entry name" value="P450, PUTATIVE (EUROFUNG)-RELATED-RELATED"/>
    <property type="match status" value="1"/>
</dbReference>
<dbReference type="InterPro" id="IPR017972">
    <property type="entry name" value="Cyt_P450_CS"/>
</dbReference>
<sequence>PIIQRCLGVFLNNLLRTPADFMGHIDLFSCSLALTSMYGLTINSAHDPLLLLAKDTVHTLDTVWSTHYTFLMRFFPFIQYIPEWVPILGSITKFNNETRKLCRNLQELPLQQVLKDVELGSDNDGLVARILRKGTLPEDEFGRIKDMAAMILVASADTTLSSLGTFFMAMAKHPQCQERAWREIDAVTGGDRLPNWEDRKSMPYLEAIYRECMRYRVALPLGVVHLSTEDDYYKDYFIPKGSLVFPNIWAMTHDERVYVDPYKFNPERYFDSNGELNNDSTVLGFGFGRRVCVGKHFAEASLWLAIASVLTCFRVSPETDAEGNDIDIPERYSPGPGLFR</sequence>
<dbReference type="GO" id="GO:0004497">
    <property type="term" value="F:monooxygenase activity"/>
    <property type="evidence" value="ECO:0007669"/>
    <property type="project" value="UniProtKB-KW"/>
</dbReference>
<organism evidence="11 12">
    <name type="scientific">Paramarasmius palmivorus</name>
    <dbReference type="NCBI Taxonomy" id="297713"/>
    <lineage>
        <taxon>Eukaryota</taxon>
        <taxon>Fungi</taxon>
        <taxon>Dikarya</taxon>
        <taxon>Basidiomycota</taxon>
        <taxon>Agaricomycotina</taxon>
        <taxon>Agaricomycetes</taxon>
        <taxon>Agaricomycetidae</taxon>
        <taxon>Agaricales</taxon>
        <taxon>Marasmiineae</taxon>
        <taxon>Marasmiaceae</taxon>
        <taxon>Paramarasmius</taxon>
    </lineage>
</organism>
<dbReference type="Gene3D" id="1.10.630.10">
    <property type="entry name" value="Cytochrome P450"/>
    <property type="match status" value="1"/>
</dbReference>
<dbReference type="GO" id="GO:0005506">
    <property type="term" value="F:iron ion binding"/>
    <property type="evidence" value="ECO:0007669"/>
    <property type="project" value="InterPro"/>
</dbReference>
<dbReference type="Pfam" id="PF00067">
    <property type="entry name" value="p450"/>
    <property type="match status" value="1"/>
</dbReference>
<accession>A0AAW0CFF8</accession>
<evidence type="ECO:0000256" key="8">
    <source>
        <dbReference type="ARBA" id="ARBA00023033"/>
    </source>
</evidence>
<dbReference type="PRINTS" id="PR00463">
    <property type="entry name" value="EP450I"/>
</dbReference>
<dbReference type="GO" id="GO:0020037">
    <property type="term" value="F:heme binding"/>
    <property type="evidence" value="ECO:0007669"/>
    <property type="project" value="InterPro"/>
</dbReference>
<feature type="non-terminal residue" evidence="11">
    <location>
        <position position="1"/>
    </location>
</feature>
<evidence type="ECO:0000256" key="4">
    <source>
        <dbReference type="ARBA" id="ARBA00022617"/>
    </source>
</evidence>
<reference evidence="11 12" key="1">
    <citation type="submission" date="2024-01" db="EMBL/GenBank/DDBJ databases">
        <title>A draft genome for a cacao thread blight-causing isolate of Paramarasmius palmivorus.</title>
        <authorList>
            <person name="Baruah I.K."/>
            <person name="Bukari Y."/>
            <person name="Amoako-Attah I."/>
            <person name="Meinhardt L.W."/>
            <person name="Bailey B.A."/>
            <person name="Cohen S.P."/>
        </authorList>
    </citation>
    <scope>NUCLEOTIDE SEQUENCE [LARGE SCALE GENOMIC DNA]</scope>
    <source>
        <strain evidence="11 12">GH-12</strain>
    </source>
</reference>
<evidence type="ECO:0000313" key="12">
    <source>
        <dbReference type="Proteomes" id="UP001383192"/>
    </source>
</evidence>
<keyword evidence="12" id="KW-1185">Reference proteome</keyword>
<feature type="binding site" description="axial binding residue" evidence="9">
    <location>
        <position position="292"/>
    </location>
    <ligand>
        <name>heme</name>
        <dbReference type="ChEBI" id="CHEBI:30413"/>
    </ligand>
    <ligandPart>
        <name>Fe</name>
        <dbReference type="ChEBI" id="CHEBI:18248"/>
    </ligandPart>
</feature>
<keyword evidence="8 10" id="KW-0503">Monooxygenase</keyword>
<evidence type="ECO:0000256" key="5">
    <source>
        <dbReference type="ARBA" id="ARBA00022723"/>
    </source>
</evidence>
<dbReference type="SUPFAM" id="SSF48264">
    <property type="entry name" value="Cytochrome P450"/>
    <property type="match status" value="1"/>
</dbReference>
<evidence type="ECO:0000313" key="11">
    <source>
        <dbReference type="EMBL" id="KAK7037757.1"/>
    </source>
</evidence>